<sequence length="75" mass="8600">MDPRDEEIIRLRQQLAAQQQAQPVQVQMTQQAVTRQRMSGGELIKHTVLAFCTAGISLIWTWSVMRGKKSVTVYR</sequence>
<gene>
    <name evidence="2" type="ORF">VM95_12045</name>
</gene>
<evidence type="ECO:0000313" key="3">
    <source>
        <dbReference type="Proteomes" id="UP000033699"/>
    </source>
</evidence>
<proteinExistence type="predicted"/>
<dbReference type="PATRIC" id="fig|359131.3.peg.2337"/>
<dbReference type="AlphaFoldDB" id="A0A0F2TH65"/>
<keyword evidence="1" id="KW-0472">Membrane</keyword>
<reference evidence="2 3" key="1">
    <citation type="submission" date="2015-02" db="EMBL/GenBank/DDBJ databases">
        <authorList>
            <person name="Ju K.-S."/>
            <person name="Doroghazi J.R."/>
            <person name="Metcalf W."/>
        </authorList>
    </citation>
    <scope>NUCLEOTIDE SEQUENCE [LARGE SCALE GENOMIC DNA]</scope>
    <source>
        <strain evidence="2 3">ATCC 31215</strain>
    </source>
</reference>
<keyword evidence="1" id="KW-1133">Transmembrane helix</keyword>
<keyword evidence="3" id="KW-1185">Reference proteome</keyword>
<protein>
    <submittedName>
        <fullName evidence="2">Uncharacterized protein</fullName>
    </submittedName>
</protein>
<dbReference type="EMBL" id="JZKH01000019">
    <property type="protein sequence ID" value="KJS61896.1"/>
    <property type="molecule type" value="Genomic_DNA"/>
</dbReference>
<accession>A0A0F2TH65</accession>
<evidence type="ECO:0000313" key="2">
    <source>
        <dbReference type="EMBL" id="KJS61896.1"/>
    </source>
</evidence>
<dbReference type="RefSeq" id="WP_045695291.1">
    <property type="nucleotide sequence ID" value="NZ_JZKH01000019.1"/>
</dbReference>
<organism evidence="2 3">
    <name type="scientific">Streptomyces rubellomurinus (strain ATCC 31215)</name>
    <dbReference type="NCBI Taxonomy" id="359131"/>
    <lineage>
        <taxon>Bacteria</taxon>
        <taxon>Bacillati</taxon>
        <taxon>Actinomycetota</taxon>
        <taxon>Actinomycetes</taxon>
        <taxon>Kitasatosporales</taxon>
        <taxon>Streptomycetaceae</taxon>
        <taxon>Streptomyces</taxon>
    </lineage>
</organism>
<name>A0A0F2TH65_STRR3</name>
<feature type="transmembrane region" description="Helical" evidence="1">
    <location>
        <begin position="43"/>
        <end position="65"/>
    </location>
</feature>
<comment type="caution">
    <text evidence="2">The sequence shown here is derived from an EMBL/GenBank/DDBJ whole genome shotgun (WGS) entry which is preliminary data.</text>
</comment>
<evidence type="ECO:0000256" key="1">
    <source>
        <dbReference type="SAM" id="Phobius"/>
    </source>
</evidence>
<dbReference type="Proteomes" id="UP000033699">
    <property type="component" value="Unassembled WGS sequence"/>
</dbReference>
<keyword evidence="1" id="KW-0812">Transmembrane</keyword>